<reference evidence="2 3" key="1">
    <citation type="journal article" date="2018" name="New Phytol.">
        <title>Phylogenomics of Endogonaceae and evolution of mycorrhizas within Mucoromycota.</title>
        <authorList>
            <person name="Chang Y."/>
            <person name="Desiro A."/>
            <person name="Na H."/>
            <person name="Sandor L."/>
            <person name="Lipzen A."/>
            <person name="Clum A."/>
            <person name="Barry K."/>
            <person name="Grigoriev I.V."/>
            <person name="Martin F.M."/>
            <person name="Stajich J.E."/>
            <person name="Smith M.E."/>
            <person name="Bonito G."/>
            <person name="Spatafora J.W."/>
        </authorList>
    </citation>
    <scope>NUCLEOTIDE SEQUENCE [LARGE SCALE GENOMIC DNA]</scope>
    <source>
        <strain evidence="2 3">AD002</strain>
    </source>
</reference>
<comment type="caution">
    <text evidence="2">The sequence shown here is derived from an EMBL/GenBank/DDBJ whole genome shotgun (WGS) entry which is preliminary data.</text>
</comment>
<dbReference type="AlphaFoldDB" id="A0A433QJN4"/>
<proteinExistence type="predicted"/>
<organism evidence="2 3">
    <name type="scientific">Jimgerdemannia flammicorona</name>
    <dbReference type="NCBI Taxonomy" id="994334"/>
    <lineage>
        <taxon>Eukaryota</taxon>
        <taxon>Fungi</taxon>
        <taxon>Fungi incertae sedis</taxon>
        <taxon>Mucoromycota</taxon>
        <taxon>Mucoromycotina</taxon>
        <taxon>Endogonomycetes</taxon>
        <taxon>Endogonales</taxon>
        <taxon>Endogonaceae</taxon>
        <taxon>Jimgerdemannia</taxon>
    </lineage>
</organism>
<evidence type="ECO:0000313" key="2">
    <source>
        <dbReference type="EMBL" id="RUS29964.1"/>
    </source>
</evidence>
<gene>
    <name evidence="2" type="ORF">BC938DRAFT_480011</name>
</gene>
<feature type="compositionally biased region" description="Basic residues" evidence="1">
    <location>
        <begin position="123"/>
        <end position="132"/>
    </location>
</feature>
<accession>A0A433QJN4</accession>
<protein>
    <submittedName>
        <fullName evidence="2">Uncharacterized protein</fullName>
    </submittedName>
</protein>
<name>A0A433QJN4_9FUNG</name>
<keyword evidence="3" id="KW-1185">Reference proteome</keyword>
<evidence type="ECO:0000313" key="3">
    <source>
        <dbReference type="Proteomes" id="UP000274822"/>
    </source>
</evidence>
<feature type="region of interest" description="Disordered" evidence="1">
    <location>
        <begin position="74"/>
        <end position="132"/>
    </location>
</feature>
<dbReference type="EMBL" id="RBNJ01004446">
    <property type="protein sequence ID" value="RUS29964.1"/>
    <property type="molecule type" value="Genomic_DNA"/>
</dbReference>
<evidence type="ECO:0000256" key="1">
    <source>
        <dbReference type="SAM" id="MobiDB-lite"/>
    </source>
</evidence>
<sequence length="132" mass="14929">MLGLEYITAVTIDTSALFDPRRLPDVEAAFVDALSLQLPRLTALTLEYNFSGDPAIPSQHLRCLESLYVHIAPTIPHHDSPTPRRKPALPRDRPNSVYRPTSPCYNAPGHYVRTRPGPYTDSRHRRRSTLTQ</sequence>
<dbReference type="Proteomes" id="UP000274822">
    <property type="component" value="Unassembled WGS sequence"/>
</dbReference>